<dbReference type="EMBL" id="JAQQWM010000009">
    <property type="protein sequence ID" value="KAK8046125.1"/>
    <property type="molecule type" value="Genomic_DNA"/>
</dbReference>
<sequence length="534" mass="60326">MIMDSLPPEILHLIASLLSIDDACNLRLVNKAWAAIAGAYIVPEVTFQYHEKDLARLRSIAAHPVLSRHVKSLGYIAKRYETTPIPYAEFVKDVKSNNMCKKLDPEAFAHLPPIIPSGELPQYYELYKQTVAAQKVLEESQADAFCLQLVLPRLTNLQQITVCSGNQYYQGFTKNMDSRKYGCIRQPLFEGHPKGVDTLDVLLNAVASHELSVPELRAGMFNWRFFEKSPEEVTRLFKPFKEATLIDFSLCINMDDACNDVTGDMEKCRTCLQSGAVADVLQSMTRLECLSLSIFPPGPDNRTISLNHIITPNHHWSNLTFVELDGVESERSELWCFLLLHKDTLRSLCLKEMVLTKGSWKTLLPDIRKFLFIEEPCICGTIQGNAENANGSSGALEEYDLSTPDVAPSDMRSSINCYIGRGGALYPDELPLTDEVVDKYFETHVRRVGMKSEVEDAAAMADEYLKSYRRRELLDRTDPGWDRTSDSGDDSNDEEIYTRERNDDLAWFGSLHDWETAMENASSASADSEDEVDW</sequence>
<evidence type="ECO:0000313" key="3">
    <source>
        <dbReference type="EMBL" id="KAK8046125.1"/>
    </source>
</evidence>
<feature type="compositionally biased region" description="Basic and acidic residues" evidence="1">
    <location>
        <begin position="477"/>
        <end position="486"/>
    </location>
</feature>
<dbReference type="PROSITE" id="PS50181">
    <property type="entry name" value="FBOX"/>
    <property type="match status" value="1"/>
</dbReference>
<dbReference type="Gene3D" id="1.20.1280.50">
    <property type="match status" value="1"/>
</dbReference>
<dbReference type="CDD" id="cd09917">
    <property type="entry name" value="F-box_SF"/>
    <property type="match status" value="1"/>
</dbReference>
<keyword evidence="4" id="KW-1185">Reference proteome</keyword>
<dbReference type="InterPro" id="IPR001810">
    <property type="entry name" value="F-box_dom"/>
</dbReference>
<evidence type="ECO:0000259" key="2">
    <source>
        <dbReference type="PROSITE" id="PS50181"/>
    </source>
</evidence>
<protein>
    <recommendedName>
        <fullName evidence="2">F-box domain-containing protein</fullName>
    </recommendedName>
</protein>
<evidence type="ECO:0000256" key="1">
    <source>
        <dbReference type="SAM" id="MobiDB-lite"/>
    </source>
</evidence>
<organism evidence="3 4">
    <name type="scientific">Apiospora saccharicola</name>
    <dbReference type="NCBI Taxonomy" id="335842"/>
    <lineage>
        <taxon>Eukaryota</taxon>
        <taxon>Fungi</taxon>
        <taxon>Dikarya</taxon>
        <taxon>Ascomycota</taxon>
        <taxon>Pezizomycotina</taxon>
        <taxon>Sordariomycetes</taxon>
        <taxon>Xylariomycetidae</taxon>
        <taxon>Amphisphaeriales</taxon>
        <taxon>Apiosporaceae</taxon>
        <taxon>Apiospora</taxon>
    </lineage>
</organism>
<gene>
    <name evidence="3" type="ORF">PG996_014189</name>
</gene>
<comment type="caution">
    <text evidence="3">The sequence shown here is derived from an EMBL/GenBank/DDBJ whole genome shotgun (WGS) entry which is preliminary data.</text>
</comment>
<feature type="region of interest" description="Disordered" evidence="1">
    <location>
        <begin position="477"/>
        <end position="499"/>
    </location>
</feature>
<dbReference type="InterPro" id="IPR036047">
    <property type="entry name" value="F-box-like_dom_sf"/>
</dbReference>
<feature type="domain" description="F-box" evidence="2">
    <location>
        <begin position="1"/>
        <end position="50"/>
    </location>
</feature>
<dbReference type="Pfam" id="PF12937">
    <property type="entry name" value="F-box-like"/>
    <property type="match status" value="1"/>
</dbReference>
<proteinExistence type="predicted"/>
<name>A0ABR1THM2_9PEZI</name>
<dbReference type="Proteomes" id="UP001446871">
    <property type="component" value="Unassembled WGS sequence"/>
</dbReference>
<dbReference type="SUPFAM" id="SSF81383">
    <property type="entry name" value="F-box domain"/>
    <property type="match status" value="1"/>
</dbReference>
<accession>A0ABR1THM2</accession>
<reference evidence="3 4" key="1">
    <citation type="submission" date="2023-01" db="EMBL/GenBank/DDBJ databases">
        <title>Analysis of 21 Apiospora genomes using comparative genomics revels a genus with tremendous synthesis potential of carbohydrate active enzymes and secondary metabolites.</title>
        <authorList>
            <person name="Sorensen T."/>
        </authorList>
    </citation>
    <scope>NUCLEOTIDE SEQUENCE [LARGE SCALE GENOMIC DNA]</scope>
    <source>
        <strain evidence="3 4">CBS 83171</strain>
    </source>
</reference>
<evidence type="ECO:0000313" key="4">
    <source>
        <dbReference type="Proteomes" id="UP001446871"/>
    </source>
</evidence>